<dbReference type="InterPro" id="IPR039424">
    <property type="entry name" value="SBP_5"/>
</dbReference>
<dbReference type="GO" id="GO:0043190">
    <property type="term" value="C:ATP-binding cassette (ABC) transporter complex"/>
    <property type="evidence" value="ECO:0007669"/>
    <property type="project" value="InterPro"/>
</dbReference>
<dbReference type="SUPFAM" id="SSF53850">
    <property type="entry name" value="Periplasmic binding protein-like II"/>
    <property type="match status" value="1"/>
</dbReference>
<dbReference type="GO" id="GO:1904680">
    <property type="term" value="F:peptide transmembrane transporter activity"/>
    <property type="evidence" value="ECO:0007669"/>
    <property type="project" value="TreeGrafter"/>
</dbReference>
<gene>
    <name evidence="6" type="ORF">IAB77_06865</name>
</gene>
<sequence>MNRKIRAIAACLLIISLLTACGESAQQPEATAPVDSAAGTLPGTELGVRDAADDVFSLNYNSSLSLNPYATTDNKNLLVTQLVCDNVFELDDDYNLTSRIVTNWTVSAEGTWWTLTIDTSIPMHDGSTLTAADVAYSIQLARNSARYSGRFSNLYGVSSSGDDTVNISTAKPDLQLLYLLTVPVIKYGSYSSSRPAASGPYMYVEGEDYLQAFDGYAGEGALPVDRVYLKEYTETEEIITAFEDSYIDLVVNDVSGKSNLGYGGNTETRYFTTTNMHYLGFNMSTPFLSYQQFRYALQLAVDREYAAETLMNGGAVASSLPVSPRSPLYDSSLGSELQYDLEECARIFDSTSVADQDNDGWREYIDMSAIQEIELDLIVCSESAGKGDIAKQFSDDLASIGIMVNVRELSWNDYLYTLQTGDFDIYYAEVKLPANFDLTNLLTQEAGLNYGGIDDENYATYINSYLAAGDTGRAQACYEMLRYIATNAPIVPICFERQQVITHRNAITGINPTSSNVFFGISDWEINF</sequence>
<evidence type="ECO:0000259" key="5">
    <source>
        <dbReference type="Pfam" id="PF00496"/>
    </source>
</evidence>
<comment type="similarity">
    <text evidence="1">Belongs to the bacterial solute-binding protein 5 family.</text>
</comment>
<keyword evidence="3 4" id="KW-0732">Signal</keyword>
<dbReference type="PANTHER" id="PTHR30290:SF9">
    <property type="entry name" value="OLIGOPEPTIDE-BINDING PROTEIN APPA"/>
    <property type="match status" value="1"/>
</dbReference>
<dbReference type="Gene3D" id="3.40.190.10">
    <property type="entry name" value="Periplasmic binding protein-like II"/>
    <property type="match status" value="1"/>
</dbReference>
<feature type="chain" id="PRO_5038994633" evidence="4">
    <location>
        <begin position="26"/>
        <end position="528"/>
    </location>
</feature>
<dbReference type="PIRSF" id="PIRSF002741">
    <property type="entry name" value="MppA"/>
    <property type="match status" value="1"/>
</dbReference>
<dbReference type="EMBL" id="DVGA01000069">
    <property type="protein sequence ID" value="HIQ78964.1"/>
    <property type="molecule type" value="Genomic_DNA"/>
</dbReference>
<dbReference type="CDD" id="cd00995">
    <property type="entry name" value="PBP2_NikA_DppA_OppA_like"/>
    <property type="match status" value="1"/>
</dbReference>
<feature type="signal peptide" evidence="4">
    <location>
        <begin position="1"/>
        <end position="25"/>
    </location>
</feature>
<reference evidence="6" key="1">
    <citation type="submission" date="2020-10" db="EMBL/GenBank/DDBJ databases">
        <authorList>
            <person name="Gilroy R."/>
        </authorList>
    </citation>
    <scope>NUCLEOTIDE SEQUENCE</scope>
    <source>
        <strain evidence="6">ChiBcolR7-354</strain>
    </source>
</reference>
<dbReference type="AlphaFoldDB" id="A0A9D1CTD2"/>
<comment type="caution">
    <text evidence="6">The sequence shown here is derived from an EMBL/GenBank/DDBJ whole genome shotgun (WGS) entry which is preliminary data.</text>
</comment>
<evidence type="ECO:0000256" key="1">
    <source>
        <dbReference type="ARBA" id="ARBA00005695"/>
    </source>
</evidence>
<evidence type="ECO:0000313" key="6">
    <source>
        <dbReference type="EMBL" id="HIQ78964.1"/>
    </source>
</evidence>
<dbReference type="GO" id="GO:0042597">
    <property type="term" value="C:periplasmic space"/>
    <property type="evidence" value="ECO:0007669"/>
    <property type="project" value="UniProtKB-ARBA"/>
</dbReference>
<dbReference type="GO" id="GO:0015833">
    <property type="term" value="P:peptide transport"/>
    <property type="evidence" value="ECO:0007669"/>
    <property type="project" value="TreeGrafter"/>
</dbReference>
<dbReference type="InterPro" id="IPR000914">
    <property type="entry name" value="SBP_5_dom"/>
</dbReference>
<keyword evidence="2" id="KW-0813">Transport</keyword>
<dbReference type="Proteomes" id="UP000824262">
    <property type="component" value="Unassembled WGS sequence"/>
</dbReference>
<proteinExistence type="inferred from homology"/>
<protein>
    <submittedName>
        <fullName evidence="6">ABC transporter substrate-binding protein</fullName>
    </submittedName>
</protein>
<feature type="domain" description="Solute-binding protein family 5" evidence="5">
    <location>
        <begin position="98"/>
        <end position="427"/>
    </location>
</feature>
<dbReference type="Pfam" id="PF00496">
    <property type="entry name" value="SBP_bac_5"/>
    <property type="match status" value="1"/>
</dbReference>
<dbReference type="InterPro" id="IPR030678">
    <property type="entry name" value="Peptide/Ni-bd"/>
</dbReference>
<dbReference type="PANTHER" id="PTHR30290">
    <property type="entry name" value="PERIPLASMIC BINDING COMPONENT OF ABC TRANSPORTER"/>
    <property type="match status" value="1"/>
</dbReference>
<accession>A0A9D1CTD2</accession>
<evidence type="ECO:0000313" key="7">
    <source>
        <dbReference type="Proteomes" id="UP000824262"/>
    </source>
</evidence>
<evidence type="ECO:0000256" key="2">
    <source>
        <dbReference type="ARBA" id="ARBA00022448"/>
    </source>
</evidence>
<organism evidence="6 7">
    <name type="scientific">Candidatus Scatomorpha intestinavium</name>
    <dbReference type="NCBI Taxonomy" id="2840922"/>
    <lineage>
        <taxon>Bacteria</taxon>
        <taxon>Bacillati</taxon>
        <taxon>Bacillota</taxon>
        <taxon>Clostridia</taxon>
        <taxon>Eubacteriales</taxon>
        <taxon>Candidatus Scatomorpha</taxon>
    </lineage>
</organism>
<dbReference type="Gene3D" id="3.10.105.10">
    <property type="entry name" value="Dipeptide-binding Protein, Domain 3"/>
    <property type="match status" value="1"/>
</dbReference>
<evidence type="ECO:0000256" key="3">
    <source>
        <dbReference type="ARBA" id="ARBA00022729"/>
    </source>
</evidence>
<reference evidence="6" key="2">
    <citation type="journal article" date="2021" name="PeerJ">
        <title>Extensive microbial diversity within the chicken gut microbiome revealed by metagenomics and culture.</title>
        <authorList>
            <person name="Gilroy R."/>
            <person name="Ravi A."/>
            <person name="Getino M."/>
            <person name="Pursley I."/>
            <person name="Horton D.L."/>
            <person name="Alikhan N.F."/>
            <person name="Baker D."/>
            <person name="Gharbi K."/>
            <person name="Hall N."/>
            <person name="Watson M."/>
            <person name="Adriaenssens E.M."/>
            <person name="Foster-Nyarko E."/>
            <person name="Jarju S."/>
            <person name="Secka A."/>
            <person name="Antonio M."/>
            <person name="Oren A."/>
            <person name="Chaudhuri R.R."/>
            <person name="La Ragione R."/>
            <person name="Hildebrand F."/>
            <person name="Pallen M.J."/>
        </authorList>
    </citation>
    <scope>NUCLEOTIDE SEQUENCE</scope>
    <source>
        <strain evidence="6">ChiBcolR7-354</strain>
    </source>
</reference>
<name>A0A9D1CTD2_9FIRM</name>
<dbReference type="PROSITE" id="PS51257">
    <property type="entry name" value="PROKAR_LIPOPROTEIN"/>
    <property type="match status" value="1"/>
</dbReference>
<evidence type="ECO:0000256" key="4">
    <source>
        <dbReference type="SAM" id="SignalP"/>
    </source>
</evidence>